<name>F4GII6_PARC1</name>
<dbReference type="Proteomes" id="UP000007939">
    <property type="component" value="Chromosome"/>
</dbReference>
<dbReference type="EMBL" id="CP002659">
    <property type="protein sequence ID" value="AEC01694.1"/>
    <property type="molecule type" value="Genomic_DNA"/>
</dbReference>
<evidence type="ECO:0000313" key="2">
    <source>
        <dbReference type="Proteomes" id="UP000007939"/>
    </source>
</evidence>
<organism evidence="1 2">
    <name type="scientific">Parasphaerochaeta coccoides (strain ATCC BAA-1237 / DSM 17374 / SPN1)</name>
    <name type="common">Sphaerochaeta coccoides</name>
    <dbReference type="NCBI Taxonomy" id="760011"/>
    <lineage>
        <taxon>Bacteria</taxon>
        <taxon>Pseudomonadati</taxon>
        <taxon>Spirochaetota</taxon>
        <taxon>Spirochaetia</taxon>
        <taxon>Spirochaetales</taxon>
        <taxon>Sphaerochaetaceae</taxon>
        <taxon>Parasphaerochaeta</taxon>
    </lineage>
</organism>
<dbReference type="KEGG" id="scc:Spico_0466"/>
<dbReference type="OrthoDB" id="353610at2"/>
<proteinExistence type="predicted"/>
<accession>F4GII6</accession>
<reference evidence="1 2" key="2">
    <citation type="journal article" date="2012" name="Stand. Genomic Sci.">
        <title>Complete genome sequence of the termite hindgut bacterium Spirochaeta coccoides type strain (SPN1(T)), reclassification in the genus Sphaerochaeta as Sphaerochaeta coccoides comb. nov. and emendations of the family Spirochaetaceae and the genus Sphaerochaeta.</title>
        <authorList>
            <person name="Abt B."/>
            <person name="Han C."/>
            <person name="Scheuner C."/>
            <person name="Lu M."/>
            <person name="Lapidus A."/>
            <person name="Nolan M."/>
            <person name="Lucas S."/>
            <person name="Hammon N."/>
            <person name="Deshpande S."/>
            <person name="Cheng J.F."/>
            <person name="Tapia R."/>
            <person name="Goodwin L.A."/>
            <person name="Pitluck S."/>
            <person name="Liolios K."/>
            <person name="Pagani I."/>
            <person name="Ivanova N."/>
            <person name="Mavromatis K."/>
            <person name="Mikhailova N."/>
            <person name="Huntemann M."/>
            <person name="Pati A."/>
            <person name="Chen A."/>
            <person name="Palaniappan K."/>
            <person name="Land M."/>
            <person name="Hauser L."/>
            <person name="Brambilla E.M."/>
            <person name="Rohde M."/>
            <person name="Spring S."/>
            <person name="Gronow S."/>
            <person name="Goker M."/>
            <person name="Woyke T."/>
            <person name="Bristow J."/>
            <person name="Eisen J.A."/>
            <person name="Markowitz V."/>
            <person name="Hugenholtz P."/>
            <person name="Kyrpides N.C."/>
            <person name="Klenk H.P."/>
            <person name="Detter J.C."/>
        </authorList>
    </citation>
    <scope>NUCLEOTIDE SEQUENCE [LARGE SCALE GENOMIC DNA]</scope>
    <source>
        <strain evidence="2">ATCC BAA-1237 / DSM 17374 / SPN1</strain>
    </source>
</reference>
<sequence length="1082" mass="119731">MSLTIDSVLPDKVKDERMEMKTSIRRPVSRGIRKMSVLLSILVLTQALFLPLVAEDAAPAESPGSQSGWKVEILHARTFSRAGEGEGSVELGGGASVRLSDADSGSAFTLSARTIVFDLNNKRMSASGGVEFVDENTNAAMTSVQGDIISLSWVDSRLDISTGQLTTVRQTPDAKDKDVSYFTHGRRLRYASDDEMLSLDDGVITINPDTAYSSIRAGNLTFLPGGDVFMSNARLYVGRVPVLWLPVFFYPGRELVFNPAVGFESDRGMFLNTTFEVYGTYPKTEEKDASGNVTEDTARSFFSMFSLDSSAKDEVRVRDGIFYETMPVSEVSALQKWAYESSSYMALLADVYQTSGFLLGLGSSTGLFSDALRINASGAVILDPSAGTTGEPAVRYMADFGLKLKTDFASFDISMPLYSDTTVQKDYSSRLTAFSIDKLIGSHVFDRGNIATDSTIYWNAQGSFSLPKDLQTSFLSRLSISTLTATVRFDWRNGSSDGYSLWGGKDTYYIRSFTLPTFNANASGTIFSWEGKPYVAKNDKAAENGALTQVDTIPTPALAPEDEASELQISDFLASQGLPAVYEAVLPTTPVSASVPTDRASFGITWSLNERLTHILDAGSSVQDLGPRSVSTTTDGELVIKGSTGRGILSVSQTFSPSYTFTLDEKTNASDSTSVNRTQLRSYSVAQVPLLGLTWRLKTDLHTYQETRKGSSITPNVDRPFSSYQFTKDYVSQHEISFSHAISLGQAGTLTPSLTGALYPIDFFLIPALAWSRAGMSLFASWKFLPKDPVVSQTLEPELLTITGSYVRNLVDTQVRFRYDMHDSGGTSRFFPSHPLLADGKLTIRLFDNKLTLGGGFDFTSFQAQPLRTDYFSSLYVKADLNRADNRPWLETSFSWAGSISAMDQPFAPDSLSLKLSTKDVSFSWWKKRIKLGFTVDSSMSFSFADKYNSYLSISLGTSFKIEEFLDVKLSLSSYNSGFYKYYDGEDFKPSLMFQDLFRSFDFFGNGRSNTNFIMNEVSLELVHYMVDWDLHCKYTGRVVSSQGKWSWQPKFSIYLQWNTLSEIKIDQNWTKDTSSGWKMVT</sequence>
<evidence type="ECO:0000313" key="1">
    <source>
        <dbReference type="EMBL" id="AEC01694.1"/>
    </source>
</evidence>
<reference evidence="2" key="1">
    <citation type="submission" date="2011-04" db="EMBL/GenBank/DDBJ databases">
        <title>The complete genome of Spirochaeta coccoides DSM 17374.</title>
        <authorList>
            <person name="Lucas S."/>
            <person name="Copeland A."/>
            <person name="Lapidus A."/>
            <person name="Bruce D."/>
            <person name="Goodwin L."/>
            <person name="Pitluck S."/>
            <person name="Peters L."/>
            <person name="Kyrpides N."/>
            <person name="Mavromatis K."/>
            <person name="Pagani I."/>
            <person name="Ivanova N."/>
            <person name="Ovchinnikova G."/>
            <person name="Lu M."/>
            <person name="Detter J.C."/>
            <person name="Tapia R."/>
            <person name="Han C."/>
            <person name="Land M."/>
            <person name="Hauser L."/>
            <person name="Markowitz V."/>
            <person name="Cheng J.-F."/>
            <person name="Hugenholtz P."/>
            <person name="Woyke T."/>
            <person name="Wu D."/>
            <person name="Spring S."/>
            <person name="Schroeder M."/>
            <person name="Brambilla E."/>
            <person name="Klenk H.-P."/>
            <person name="Eisen J.A."/>
        </authorList>
    </citation>
    <scope>NUCLEOTIDE SEQUENCE [LARGE SCALE GENOMIC DNA]</scope>
    <source>
        <strain evidence="2">ATCC BAA-1237 / DSM 17374 / SPN1</strain>
    </source>
</reference>
<evidence type="ECO:0008006" key="3">
    <source>
        <dbReference type="Google" id="ProtNLM"/>
    </source>
</evidence>
<dbReference type="AlphaFoldDB" id="F4GII6"/>
<dbReference type="STRING" id="760011.Spico_0466"/>
<gene>
    <name evidence="1" type="ordered locus">Spico_0466</name>
</gene>
<dbReference type="eggNOG" id="COG1452">
    <property type="taxonomic scope" value="Bacteria"/>
</dbReference>
<dbReference type="HOGENOM" id="CLU_293358_0_0_12"/>
<protein>
    <recommendedName>
        <fullName evidence="3">LPS-assembly protein LptD</fullName>
    </recommendedName>
</protein>
<dbReference type="RefSeq" id="WP_013739090.1">
    <property type="nucleotide sequence ID" value="NC_015436.1"/>
</dbReference>
<keyword evidence="2" id="KW-1185">Reference proteome</keyword>